<proteinExistence type="predicted"/>
<evidence type="ECO:0000313" key="2">
    <source>
        <dbReference type="Proteomes" id="UP000288805"/>
    </source>
</evidence>
<reference evidence="1 2" key="1">
    <citation type="journal article" date="2018" name="PLoS Genet.">
        <title>Population sequencing reveals clonal diversity and ancestral inbreeding in the grapevine cultivar Chardonnay.</title>
        <authorList>
            <person name="Roach M.J."/>
            <person name="Johnson D.L."/>
            <person name="Bohlmann J."/>
            <person name="van Vuuren H.J."/>
            <person name="Jones S.J."/>
            <person name="Pretorius I.S."/>
            <person name="Schmidt S.A."/>
            <person name="Borneman A.R."/>
        </authorList>
    </citation>
    <scope>NUCLEOTIDE SEQUENCE [LARGE SCALE GENOMIC DNA]</scope>
    <source>
        <strain evidence="2">cv. Chardonnay</strain>
        <tissue evidence="1">Leaf</tissue>
    </source>
</reference>
<dbReference type="AlphaFoldDB" id="A0A438GTT9"/>
<name>A0A438GTT9_VITVI</name>
<gene>
    <name evidence="1" type="ORF">CK203_059080</name>
</gene>
<sequence length="64" mass="7380">MGCLINKFFTYDSVVPHKANSSHFKNMIINAQQVATGIESLSPYEIKNKYLDMEYNDMEAYVNL</sequence>
<dbReference type="Proteomes" id="UP000288805">
    <property type="component" value="Unassembled WGS sequence"/>
</dbReference>
<dbReference type="EMBL" id="QGNW01000344">
    <property type="protein sequence ID" value="RVW75626.1"/>
    <property type="molecule type" value="Genomic_DNA"/>
</dbReference>
<protein>
    <submittedName>
        <fullName evidence="1">Uncharacterized protein</fullName>
    </submittedName>
</protein>
<accession>A0A438GTT9</accession>
<organism evidence="1 2">
    <name type="scientific">Vitis vinifera</name>
    <name type="common">Grape</name>
    <dbReference type="NCBI Taxonomy" id="29760"/>
    <lineage>
        <taxon>Eukaryota</taxon>
        <taxon>Viridiplantae</taxon>
        <taxon>Streptophyta</taxon>
        <taxon>Embryophyta</taxon>
        <taxon>Tracheophyta</taxon>
        <taxon>Spermatophyta</taxon>
        <taxon>Magnoliopsida</taxon>
        <taxon>eudicotyledons</taxon>
        <taxon>Gunneridae</taxon>
        <taxon>Pentapetalae</taxon>
        <taxon>rosids</taxon>
        <taxon>Vitales</taxon>
        <taxon>Vitaceae</taxon>
        <taxon>Viteae</taxon>
        <taxon>Vitis</taxon>
    </lineage>
</organism>
<comment type="caution">
    <text evidence="1">The sequence shown here is derived from an EMBL/GenBank/DDBJ whole genome shotgun (WGS) entry which is preliminary data.</text>
</comment>
<evidence type="ECO:0000313" key="1">
    <source>
        <dbReference type="EMBL" id="RVW75626.1"/>
    </source>
</evidence>